<organism evidence="1">
    <name type="scientific">Moorella thermoacetica (strain ATCC 39073 / JCM 9320)</name>
    <dbReference type="NCBI Taxonomy" id="264732"/>
    <lineage>
        <taxon>Bacteria</taxon>
        <taxon>Bacillati</taxon>
        <taxon>Bacillota</taxon>
        <taxon>Clostridia</taxon>
        <taxon>Neomoorellales</taxon>
        <taxon>Neomoorellaceae</taxon>
        <taxon>Neomoorella</taxon>
    </lineage>
</organism>
<reference evidence="1" key="1">
    <citation type="submission" date="2005-12" db="EMBL/GenBank/DDBJ databases">
        <title>Complete sequence of Moorella thermoacetica ATCC 39073.</title>
        <authorList>
            <consortium name="US DOE Joint Genome Institute"/>
            <person name="Copeland A."/>
            <person name="Lucas S."/>
            <person name="Lapidus A."/>
            <person name="Barry K."/>
            <person name="Detter J.C."/>
            <person name="Glavina T."/>
            <person name="Hammon N."/>
            <person name="Israni S."/>
            <person name="Pitluck S."/>
            <person name="Chertkov O."/>
            <person name="Saunders E.H."/>
            <person name="Brettin T."/>
            <person name="Bruce D."/>
            <person name="Han C."/>
            <person name="Tapia R."/>
            <person name="Gilna P."/>
            <person name="Schmutz J."/>
            <person name="Larimer F."/>
            <person name="Land M."/>
            <person name="Kyrpides N."/>
            <person name="Anderson I."/>
            <person name="Richardson P."/>
            <person name="Ragsdale S."/>
        </authorList>
    </citation>
    <scope>NUCLEOTIDE SEQUENCE</scope>
    <source>
        <strain evidence="1">ATCC 39073</strain>
    </source>
</reference>
<proteinExistence type="predicted"/>
<dbReference type="STRING" id="264732.Moth_2234"/>
<dbReference type="PATRIC" id="fig|264732.11.peg.2434"/>
<gene>
    <name evidence="1" type="ordered locus">Moth_2234</name>
</gene>
<dbReference type="EnsemblBacteria" id="ABC20521">
    <property type="protein sequence ID" value="ABC20521"/>
    <property type="gene ID" value="Moth_2234"/>
</dbReference>
<sequence length="325" mass="37457">MRLEDLCQERRIDTIKWKTPLLVPSFSSRGFPDLREMHQKLGEHTTDASLVSAYDIYYSHLDESAIYCSEILFVDSGAFEVGNNDDLTDFYNFNGHPTKEWSKEQFEEVVKRLQPLCSLVVVSYDTRASLPEQIRNAQTFFAKIPREYAKDFLIKPIDDKMKFVDIKALINYCEELSEFDIIGFTEKELGSSFLTRCQNLVKLRQALYDRKINVPIHIFGCLDPLSVIVYFLCGADIFDSLSWLRLAYHNGIALYYNSYALIEGQWAQSYHSVYVQGSLKNLEDLARTQAIMGRFARSHDWSVLDLDPLYLKQLQALIGAAGVEF</sequence>
<dbReference type="KEGG" id="mta:Moth_2234"/>
<dbReference type="InterPro" id="IPR036511">
    <property type="entry name" value="TGT-like_sf"/>
</dbReference>
<name>Q2RGB8_MOOTA</name>
<dbReference type="AlphaFoldDB" id="Q2RGB8"/>
<dbReference type="HOGENOM" id="CLU_815790_0_0_9"/>
<accession>Q2RGB8</accession>
<dbReference type="eggNOG" id="COG0343">
    <property type="taxonomic scope" value="Bacteria"/>
</dbReference>
<dbReference type="Gene3D" id="3.20.20.105">
    <property type="entry name" value="Queuine tRNA-ribosyltransferase-like"/>
    <property type="match status" value="1"/>
</dbReference>
<dbReference type="OrthoDB" id="8457080at2"/>
<evidence type="ECO:0000313" key="1">
    <source>
        <dbReference type="EMBL" id="ABC20521.1"/>
    </source>
</evidence>
<dbReference type="GO" id="GO:0006400">
    <property type="term" value="P:tRNA modification"/>
    <property type="evidence" value="ECO:0007669"/>
    <property type="project" value="InterPro"/>
</dbReference>
<dbReference type="SUPFAM" id="SSF51713">
    <property type="entry name" value="tRNA-guanine transglycosylase"/>
    <property type="match status" value="1"/>
</dbReference>
<dbReference type="EMBL" id="CP000232">
    <property type="protein sequence ID" value="ABC20521.1"/>
    <property type="molecule type" value="Genomic_DNA"/>
</dbReference>
<protein>
    <submittedName>
        <fullName evidence="1">Uncharacterized protein</fullName>
    </submittedName>
</protein>